<keyword evidence="6" id="KW-1185">Reference proteome</keyword>
<gene>
    <name evidence="5" type="ordered locus">Q7A_1756</name>
</gene>
<dbReference type="Pfam" id="PF06803">
    <property type="entry name" value="DUF1232"/>
    <property type="match status" value="1"/>
</dbReference>
<protein>
    <submittedName>
        <fullName evidence="5">Uncharacterized protein</fullName>
    </submittedName>
</protein>
<evidence type="ECO:0000313" key="5">
    <source>
        <dbReference type="EMBL" id="AFI84578.1"/>
    </source>
</evidence>
<keyword evidence="2" id="KW-0812">Transmembrane</keyword>
<dbReference type="eggNOG" id="COG3339">
    <property type="taxonomic scope" value="Bacteria"/>
</dbReference>
<evidence type="ECO:0000256" key="1">
    <source>
        <dbReference type="ARBA" id="ARBA00004127"/>
    </source>
</evidence>
<evidence type="ECO:0000256" key="4">
    <source>
        <dbReference type="ARBA" id="ARBA00023136"/>
    </source>
</evidence>
<accession>I1XJK9</accession>
<dbReference type="EMBL" id="CP003390">
    <property type="protein sequence ID" value="AFI84578.1"/>
    <property type="molecule type" value="Genomic_DNA"/>
</dbReference>
<sequence>MNLQISALFLASQDPAVPKVAKWLGVAVVAYALSPIDLIPDFIPVIGYLDDLIILPLGIYLAIKLIPEAVWSDCLAKAELHPIQLPKNRYAAAVIIGCWILFAGMCSYAVWFLISN</sequence>
<keyword evidence="3" id="KW-1133">Transmembrane helix</keyword>
<dbReference type="RefSeq" id="WP_014706949.1">
    <property type="nucleotide sequence ID" value="NC_017857.3"/>
</dbReference>
<reference evidence="5 6" key="1">
    <citation type="journal article" date="2012" name="J. Bacteriol.">
        <title>Complete genome sequences of Methylophaga sp. strain JAM1 and Methylophaga sp. strain JAM7.</title>
        <authorList>
            <person name="Villeneuve C."/>
            <person name="Martineau C."/>
            <person name="Mauffrey F."/>
            <person name="Villemur R."/>
        </authorList>
    </citation>
    <scope>NUCLEOTIDE SEQUENCE [LARGE SCALE GENOMIC DNA]</scope>
    <source>
        <strain evidence="5 6">JAM1</strain>
    </source>
</reference>
<reference evidence="5 6" key="2">
    <citation type="journal article" date="2013" name="Int. J. Syst. Evol. Microbiol.">
        <title>Methylophaga nitratireducenticrescens sp. nov. and Methylophaga frappieri sp. nov., isolated from the biofilm of the methanol-fed denitrification system treating the seawater at the Montreal Biodome.</title>
        <authorList>
            <person name="Villeneuve C."/>
            <person name="Martineau C."/>
            <person name="Mauffrey F."/>
            <person name="Villemur R."/>
        </authorList>
    </citation>
    <scope>NUCLEOTIDE SEQUENCE [LARGE SCALE GENOMIC DNA]</scope>
    <source>
        <strain evidence="5 6">JAM1</strain>
    </source>
</reference>
<dbReference type="AlphaFoldDB" id="I1XJK9"/>
<proteinExistence type="predicted"/>
<dbReference type="Proteomes" id="UP000009144">
    <property type="component" value="Chromosome"/>
</dbReference>
<dbReference type="InterPro" id="IPR010652">
    <property type="entry name" value="DUF1232"/>
</dbReference>
<keyword evidence="4" id="KW-0472">Membrane</keyword>
<evidence type="ECO:0000256" key="2">
    <source>
        <dbReference type="ARBA" id="ARBA00022692"/>
    </source>
</evidence>
<evidence type="ECO:0000256" key="3">
    <source>
        <dbReference type="ARBA" id="ARBA00022989"/>
    </source>
</evidence>
<dbReference type="HOGENOM" id="CLU_139031_0_0_6"/>
<dbReference type="KEGG" id="mej:Q7A_1756"/>
<organism evidence="5 6">
    <name type="scientific">Methylophaga nitratireducenticrescens</name>
    <dbReference type="NCBI Taxonomy" id="754476"/>
    <lineage>
        <taxon>Bacteria</taxon>
        <taxon>Pseudomonadati</taxon>
        <taxon>Pseudomonadota</taxon>
        <taxon>Gammaproteobacteria</taxon>
        <taxon>Thiotrichales</taxon>
        <taxon>Piscirickettsiaceae</taxon>
        <taxon>Methylophaga</taxon>
    </lineage>
</organism>
<dbReference type="GO" id="GO:0012505">
    <property type="term" value="C:endomembrane system"/>
    <property type="evidence" value="ECO:0007669"/>
    <property type="project" value="UniProtKB-SubCell"/>
</dbReference>
<dbReference type="PATRIC" id="fig|754476.3.peg.1735"/>
<evidence type="ECO:0000313" key="6">
    <source>
        <dbReference type="Proteomes" id="UP000009144"/>
    </source>
</evidence>
<comment type="subcellular location">
    <subcellularLocation>
        <location evidence="1">Endomembrane system</location>
        <topology evidence="1">Multi-pass membrane protein</topology>
    </subcellularLocation>
</comment>
<name>I1XJK9_METNJ</name>